<evidence type="ECO:0000313" key="6">
    <source>
        <dbReference type="Proteomes" id="UP001305521"/>
    </source>
</evidence>
<dbReference type="PROSITE" id="PS00211">
    <property type="entry name" value="ABC_TRANSPORTER_1"/>
    <property type="match status" value="1"/>
</dbReference>
<reference evidence="5 6" key="1">
    <citation type="submission" date="2023-11" db="EMBL/GenBank/DDBJ databases">
        <title>Arctic aerobic anoxygenic photoheterotroph Sediminicoccus rosea KRV36 adapts its photosynthesis to long days of polar summer.</title>
        <authorList>
            <person name="Tomasch J."/>
            <person name="Kopejtka K."/>
            <person name="Bily T."/>
            <person name="Gardiner A.T."/>
            <person name="Gardian Z."/>
            <person name="Shivaramu S."/>
            <person name="Koblizek M."/>
            <person name="Engelhardt F."/>
            <person name="Kaftan D."/>
        </authorList>
    </citation>
    <scope>NUCLEOTIDE SEQUENCE [LARGE SCALE GENOMIC DNA]</scope>
    <source>
        <strain evidence="5 6">R-30</strain>
    </source>
</reference>
<evidence type="ECO:0000259" key="4">
    <source>
        <dbReference type="PROSITE" id="PS50893"/>
    </source>
</evidence>
<keyword evidence="2" id="KW-0547">Nucleotide-binding</keyword>
<gene>
    <name evidence="5" type="ORF">R9Z33_11075</name>
</gene>
<protein>
    <submittedName>
        <fullName evidence="5">ATP-binding cassette domain-containing protein</fullName>
    </submittedName>
</protein>
<keyword evidence="3 5" id="KW-0067">ATP-binding</keyword>
<feature type="domain" description="ABC transporter" evidence="4">
    <location>
        <begin position="9"/>
        <end position="239"/>
    </location>
</feature>
<keyword evidence="1" id="KW-0813">Transport</keyword>
<dbReference type="InterPro" id="IPR050093">
    <property type="entry name" value="ABC_SmlMolc_Importer"/>
</dbReference>
<dbReference type="SUPFAM" id="SSF50331">
    <property type="entry name" value="MOP-like"/>
    <property type="match status" value="1"/>
</dbReference>
<dbReference type="PROSITE" id="PS50893">
    <property type="entry name" value="ABC_TRANSPORTER_2"/>
    <property type="match status" value="1"/>
</dbReference>
<dbReference type="InterPro" id="IPR003593">
    <property type="entry name" value="AAA+_ATPase"/>
</dbReference>
<dbReference type="InterPro" id="IPR003439">
    <property type="entry name" value="ABC_transporter-like_ATP-bd"/>
</dbReference>
<dbReference type="InterPro" id="IPR027417">
    <property type="entry name" value="P-loop_NTPase"/>
</dbReference>
<dbReference type="InterPro" id="IPR017871">
    <property type="entry name" value="ABC_transporter-like_CS"/>
</dbReference>
<dbReference type="Pfam" id="PF08402">
    <property type="entry name" value="TOBE_2"/>
    <property type="match status" value="1"/>
</dbReference>
<name>A0ABZ0PNV0_9PROT</name>
<dbReference type="PANTHER" id="PTHR42781:SF4">
    <property type="entry name" value="SPERMIDINE_PUTRESCINE IMPORT ATP-BINDING PROTEIN POTA"/>
    <property type="match status" value="1"/>
</dbReference>
<accession>A0ABZ0PNV0</accession>
<dbReference type="GO" id="GO:0005524">
    <property type="term" value="F:ATP binding"/>
    <property type="evidence" value="ECO:0007669"/>
    <property type="project" value="UniProtKB-KW"/>
</dbReference>
<organism evidence="5 6">
    <name type="scientific">Sediminicoccus rosea</name>
    <dbReference type="NCBI Taxonomy" id="1225128"/>
    <lineage>
        <taxon>Bacteria</taxon>
        <taxon>Pseudomonadati</taxon>
        <taxon>Pseudomonadota</taxon>
        <taxon>Alphaproteobacteria</taxon>
        <taxon>Acetobacterales</taxon>
        <taxon>Roseomonadaceae</taxon>
        <taxon>Sediminicoccus</taxon>
    </lineage>
</organism>
<dbReference type="Proteomes" id="UP001305521">
    <property type="component" value="Chromosome"/>
</dbReference>
<dbReference type="RefSeq" id="WP_318651357.1">
    <property type="nucleotide sequence ID" value="NZ_CP137852.1"/>
</dbReference>
<dbReference type="InterPro" id="IPR013611">
    <property type="entry name" value="Transp-assoc_OB_typ2"/>
</dbReference>
<proteinExistence type="predicted"/>
<dbReference type="Pfam" id="PF00005">
    <property type="entry name" value="ABC_tran"/>
    <property type="match status" value="1"/>
</dbReference>
<evidence type="ECO:0000256" key="3">
    <source>
        <dbReference type="ARBA" id="ARBA00022840"/>
    </source>
</evidence>
<dbReference type="PANTHER" id="PTHR42781">
    <property type="entry name" value="SPERMIDINE/PUTRESCINE IMPORT ATP-BINDING PROTEIN POTA"/>
    <property type="match status" value="1"/>
</dbReference>
<dbReference type="SUPFAM" id="SSF52540">
    <property type="entry name" value="P-loop containing nucleoside triphosphate hydrolases"/>
    <property type="match status" value="1"/>
</dbReference>
<keyword evidence="6" id="KW-1185">Reference proteome</keyword>
<evidence type="ECO:0000313" key="5">
    <source>
        <dbReference type="EMBL" id="WPB87404.1"/>
    </source>
</evidence>
<dbReference type="Gene3D" id="3.40.50.300">
    <property type="entry name" value="P-loop containing nucleotide triphosphate hydrolases"/>
    <property type="match status" value="1"/>
</dbReference>
<dbReference type="InterPro" id="IPR008995">
    <property type="entry name" value="Mo/tungstate-bd_C_term_dom"/>
</dbReference>
<dbReference type="SMART" id="SM00382">
    <property type="entry name" value="AAA"/>
    <property type="match status" value="1"/>
</dbReference>
<evidence type="ECO:0000256" key="1">
    <source>
        <dbReference type="ARBA" id="ARBA00022448"/>
    </source>
</evidence>
<evidence type="ECO:0000256" key="2">
    <source>
        <dbReference type="ARBA" id="ARBA00022741"/>
    </source>
</evidence>
<dbReference type="EMBL" id="CP137852">
    <property type="protein sequence ID" value="WPB87404.1"/>
    <property type="molecule type" value="Genomic_DNA"/>
</dbReference>
<sequence>MLRLPEPFLNVAGLGRDFGRFTAVQEVQLAVAEGEFLCLLGPSGCGKTTLLRMIAGLEAPSRGRIFQAGREVTHLPPAARDFGIVFQSYALFPNMTVAANVGYGLRGPAWPRARAEARVAELLALVGLSAQAARYPAQISGGQQQRVALARALANEPGLLLLDEPLSALDAIVRLHLRQELRGLQRRLGITTIMVTHDQEEALSLADRVAVMDRGRIMQLGTPEEVYAHPANPFVAGFVGRSTSFEAVVEGAGVRLADGTHLPALAAPDHAPGTAVRVFIRPEDVALGGAGALTGRLTGIEYLGPVCRLELHAAGLSWQAEVAPRALQGVALGAEIPLTLPPDKLMLFAPDV</sequence>